<dbReference type="InterPro" id="IPR017920">
    <property type="entry name" value="COMM"/>
</dbReference>
<evidence type="ECO:0000313" key="3">
    <source>
        <dbReference type="Proteomes" id="UP000663879"/>
    </source>
</evidence>
<accession>A0A813M2E7</accession>
<sequence>MSSEGSSELSVVDLLKNQNEQDFKILTEASILYLIDKDKLERLNTLNKTIEQIENSKEITKFMLKQLNILLQADQPKISKHFQSNFGLEDSKISIIKTLWEKHADSLKDQKNSQSLMISQLVDMEWKFGVTASTNHIDKLGNAFLQLKLVYNNGGKLDSKYMELTLPQFYSFLFEMNKAKSQMEYLS</sequence>
<feature type="domain" description="COMM" evidence="1">
    <location>
        <begin position="120"/>
        <end position="187"/>
    </location>
</feature>
<dbReference type="Proteomes" id="UP000663879">
    <property type="component" value="Unassembled WGS sequence"/>
</dbReference>
<protein>
    <recommendedName>
        <fullName evidence="1">COMM domain-containing protein</fullName>
    </recommendedName>
</protein>
<evidence type="ECO:0000313" key="2">
    <source>
        <dbReference type="EMBL" id="CAF0705989.1"/>
    </source>
</evidence>
<keyword evidence="3" id="KW-1185">Reference proteome</keyword>
<dbReference type="PANTHER" id="PTHR16231">
    <property type="entry name" value="COMM DOMAIN-CONTAINING PROTEIN 4-8 FAMILY MEMBER"/>
    <property type="match status" value="1"/>
</dbReference>
<dbReference type="OrthoDB" id="76101at2759"/>
<organism evidence="2 3">
    <name type="scientific">Brachionus calyciflorus</name>
    <dbReference type="NCBI Taxonomy" id="104777"/>
    <lineage>
        <taxon>Eukaryota</taxon>
        <taxon>Metazoa</taxon>
        <taxon>Spiralia</taxon>
        <taxon>Gnathifera</taxon>
        <taxon>Rotifera</taxon>
        <taxon>Eurotatoria</taxon>
        <taxon>Monogononta</taxon>
        <taxon>Pseudotrocha</taxon>
        <taxon>Ploima</taxon>
        <taxon>Brachionidae</taxon>
        <taxon>Brachionus</taxon>
    </lineage>
</organism>
<dbReference type="GO" id="GO:0051059">
    <property type="term" value="F:NF-kappaB binding"/>
    <property type="evidence" value="ECO:0007669"/>
    <property type="project" value="TreeGrafter"/>
</dbReference>
<dbReference type="PANTHER" id="PTHR16231:SF2">
    <property type="entry name" value="COMM DOMAIN-CONTAINING PROTEIN 7"/>
    <property type="match status" value="1"/>
</dbReference>
<dbReference type="GO" id="GO:0033209">
    <property type="term" value="P:tumor necrosis factor-mediated signaling pathway"/>
    <property type="evidence" value="ECO:0007669"/>
    <property type="project" value="TreeGrafter"/>
</dbReference>
<name>A0A813M2E7_9BILA</name>
<dbReference type="Pfam" id="PF07258">
    <property type="entry name" value="COMM_domain"/>
    <property type="match status" value="1"/>
</dbReference>
<dbReference type="InterPro" id="IPR047155">
    <property type="entry name" value="COMMD4/6/7/8"/>
</dbReference>
<reference evidence="2" key="1">
    <citation type="submission" date="2021-02" db="EMBL/GenBank/DDBJ databases">
        <authorList>
            <person name="Nowell W R."/>
        </authorList>
    </citation>
    <scope>NUCLEOTIDE SEQUENCE</scope>
    <source>
        <strain evidence="2">Ploen Becks lab</strain>
    </source>
</reference>
<gene>
    <name evidence="2" type="ORF">OXX778_LOCUS323</name>
</gene>
<comment type="caution">
    <text evidence="2">The sequence shown here is derived from an EMBL/GenBank/DDBJ whole genome shotgun (WGS) entry which is preliminary data.</text>
</comment>
<dbReference type="GO" id="GO:0045892">
    <property type="term" value="P:negative regulation of DNA-templated transcription"/>
    <property type="evidence" value="ECO:0007669"/>
    <property type="project" value="TreeGrafter"/>
</dbReference>
<proteinExistence type="predicted"/>
<dbReference type="EMBL" id="CAJNOC010000014">
    <property type="protein sequence ID" value="CAF0705989.1"/>
    <property type="molecule type" value="Genomic_DNA"/>
</dbReference>
<dbReference type="PROSITE" id="PS51269">
    <property type="entry name" value="COMM"/>
    <property type="match status" value="1"/>
</dbReference>
<evidence type="ECO:0000259" key="1">
    <source>
        <dbReference type="PROSITE" id="PS51269"/>
    </source>
</evidence>
<dbReference type="AlphaFoldDB" id="A0A813M2E7"/>